<dbReference type="EMBL" id="CP162599">
    <property type="protein sequence ID" value="XDK33074.1"/>
    <property type="molecule type" value="Genomic_DNA"/>
</dbReference>
<dbReference type="AlphaFoldDB" id="A0AB39HRY2"/>
<name>A0AB39HRY2_9BACI</name>
<proteinExistence type="predicted"/>
<feature type="compositionally biased region" description="Basic and acidic residues" evidence="1">
    <location>
        <begin position="59"/>
        <end position="68"/>
    </location>
</feature>
<dbReference type="Gene3D" id="1.10.720.10">
    <property type="match status" value="1"/>
</dbReference>
<dbReference type="RefSeq" id="WP_368653761.1">
    <property type="nucleotide sequence ID" value="NZ_CP162599.1"/>
</dbReference>
<dbReference type="SUPFAM" id="SSF68912">
    <property type="entry name" value="Rho N-terminal domain-like"/>
    <property type="match status" value="1"/>
</dbReference>
<organism evidence="3">
    <name type="scientific">Ornithinibacillus sp. 4-3</name>
    <dbReference type="NCBI Taxonomy" id="3231488"/>
    <lineage>
        <taxon>Bacteria</taxon>
        <taxon>Bacillati</taxon>
        <taxon>Bacillota</taxon>
        <taxon>Bacilli</taxon>
        <taxon>Bacillales</taxon>
        <taxon>Bacillaceae</taxon>
        <taxon>Ornithinibacillus</taxon>
    </lineage>
</organism>
<reference evidence="3" key="1">
    <citation type="submission" date="2024-07" db="EMBL/GenBank/DDBJ databases">
        <title>Halotolerant mesophilic bacterium Ornithinibacillus sp. 4-3, sp. nov., isolated from soil.</title>
        <authorList>
            <person name="Sidarenka A.V."/>
            <person name="Guliayeva D.E."/>
            <person name="Leanovich S.I."/>
            <person name="Hileuskaya K.S."/>
            <person name="Akhremchuk A.E."/>
            <person name="Sikolenko M.A."/>
            <person name="Valentovich L.N."/>
        </authorList>
    </citation>
    <scope>NUCLEOTIDE SEQUENCE</scope>
    <source>
        <strain evidence="3">4-3</strain>
    </source>
</reference>
<accession>A0AB39HRY2</accession>
<dbReference type="InterPro" id="IPR036269">
    <property type="entry name" value="Rho_N_sf"/>
</dbReference>
<protein>
    <recommendedName>
        <fullName evidence="2">YqbF C-terminal domain-containing protein</fullName>
    </recommendedName>
</protein>
<feature type="region of interest" description="Disordered" evidence="1">
    <location>
        <begin position="49"/>
        <end position="79"/>
    </location>
</feature>
<sequence length="112" mass="12421">MSIKLKLVKTLSYSGIVSANHKQPYVTVEDQMIAMKAVSTGYFEIVKEPVSDESTGQVDNKEEPETPKHTKSSIKKLSADEQRALIEELGGDPDKTNNEEERIELILASQGE</sequence>
<evidence type="ECO:0000256" key="1">
    <source>
        <dbReference type="SAM" id="MobiDB-lite"/>
    </source>
</evidence>
<dbReference type="Pfam" id="PF21488">
    <property type="entry name" value="YqbF_HeH"/>
    <property type="match status" value="1"/>
</dbReference>
<gene>
    <name evidence="3" type="ORF">AB4Y30_01490</name>
</gene>
<evidence type="ECO:0000259" key="2">
    <source>
        <dbReference type="Pfam" id="PF21488"/>
    </source>
</evidence>
<evidence type="ECO:0000313" key="3">
    <source>
        <dbReference type="EMBL" id="XDK33074.1"/>
    </source>
</evidence>
<feature type="domain" description="YqbF C-terminal" evidence="2">
    <location>
        <begin position="70"/>
        <end position="107"/>
    </location>
</feature>
<dbReference type="InterPro" id="IPR048424">
    <property type="entry name" value="YqbF_HeH"/>
</dbReference>